<proteinExistence type="predicted"/>
<dbReference type="Pfam" id="PF21939">
    <property type="entry name" value="Gp10_C"/>
    <property type="match status" value="1"/>
</dbReference>
<feature type="non-terminal residue" evidence="2">
    <location>
        <position position="1"/>
    </location>
</feature>
<protein>
    <recommendedName>
        <fullName evidence="1">Baseplate structural protein Gp10 C-terminal domain-containing protein</fullName>
    </recommendedName>
</protein>
<accession>A0A0F8XUT0</accession>
<gene>
    <name evidence="2" type="ORF">LCGC14_2900920</name>
</gene>
<comment type="caution">
    <text evidence="2">The sequence shown here is derived from an EMBL/GenBank/DDBJ whole genome shotgun (WGS) entry which is preliminary data.</text>
</comment>
<name>A0A0F8XUT0_9ZZZZ</name>
<sequence length="274" mass="28370">DRVVVKIYGRNTNSVNRDISISMEGDTLARVEFPAFIPPSTGASLWKRTGTVLSPLTDGDDIATTGQINLGSVGANIITATNANGDLRLGAGGGTNDLKIDINGNVDVFENLTVAGTATGIAPTTDLHLATKKYVDDNTVISLTDVYPINSIYLSTSSTNPNTTFGFGTWSRVGAGRYIIDAPSGDGGATSTGTALTNAENRAVGQHTHIQDSHVHTLALRQFDGGGTKARSATTGATSNNTLTAAQTAVNQNAGSVAGTNAPNISIFMWKRTA</sequence>
<evidence type="ECO:0000259" key="1">
    <source>
        <dbReference type="Pfam" id="PF21939"/>
    </source>
</evidence>
<dbReference type="InterPro" id="IPR053827">
    <property type="entry name" value="Gp10_C"/>
</dbReference>
<evidence type="ECO:0000313" key="2">
    <source>
        <dbReference type="EMBL" id="KKK72733.1"/>
    </source>
</evidence>
<dbReference type="AlphaFoldDB" id="A0A0F8XUT0"/>
<reference evidence="2" key="1">
    <citation type="journal article" date="2015" name="Nature">
        <title>Complex archaea that bridge the gap between prokaryotes and eukaryotes.</title>
        <authorList>
            <person name="Spang A."/>
            <person name="Saw J.H."/>
            <person name="Jorgensen S.L."/>
            <person name="Zaremba-Niedzwiedzka K."/>
            <person name="Martijn J."/>
            <person name="Lind A.E."/>
            <person name="van Eijk R."/>
            <person name="Schleper C."/>
            <person name="Guy L."/>
            <person name="Ettema T.J."/>
        </authorList>
    </citation>
    <scope>NUCLEOTIDE SEQUENCE</scope>
</reference>
<organism evidence="2">
    <name type="scientific">marine sediment metagenome</name>
    <dbReference type="NCBI Taxonomy" id="412755"/>
    <lineage>
        <taxon>unclassified sequences</taxon>
        <taxon>metagenomes</taxon>
        <taxon>ecological metagenomes</taxon>
    </lineage>
</organism>
<feature type="domain" description="Baseplate structural protein Gp10 C-terminal" evidence="1">
    <location>
        <begin position="146"/>
        <end position="273"/>
    </location>
</feature>
<dbReference type="EMBL" id="LAZR01057110">
    <property type="protein sequence ID" value="KKK72733.1"/>
    <property type="molecule type" value="Genomic_DNA"/>
</dbReference>